<comment type="caution">
    <text evidence="3">The sequence shown here is derived from an EMBL/GenBank/DDBJ whole genome shotgun (WGS) entry which is preliminary data.</text>
</comment>
<feature type="region of interest" description="Disordered" evidence="2">
    <location>
        <begin position="310"/>
        <end position="440"/>
    </location>
</feature>
<name>A0ABR1NSZ9_DIAER</name>
<reference evidence="3 4" key="1">
    <citation type="submission" date="2024-02" db="EMBL/GenBank/DDBJ databases">
        <title>De novo assembly and annotation of 12 fungi associated with fruit tree decline syndrome in Ontario, Canada.</title>
        <authorList>
            <person name="Sulman M."/>
            <person name="Ellouze W."/>
            <person name="Ilyukhin E."/>
        </authorList>
    </citation>
    <scope>NUCLEOTIDE SEQUENCE [LARGE SCALE GENOMIC DNA]</scope>
    <source>
        <strain evidence="3 4">M169</strain>
    </source>
</reference>
<keyword evidence="1" id="KW-0175">Coiled coil</keyword>
<feature type="coiled-coil region" evidence="1">
    <location>
        <begin position="1"/>
        <end position="30"/>
    </location>
</feature>
<feature type="compositionally biased region" description="Polar residues" evidence="2">
    <location>
        <begin position="266"/>
        <end position="284"/>
    </location>
</feature>
<proteinExistence type="predicted"/>
<sequence length="440" mass="49824">MVEAQHREAEAAREKAAEEAKAREARAEEENPGLYRRDKLWLPHAPGVAVIRGDLLVDVASFFRDCDITVREHNAPNTNRSLKGKGGSIADAHDDAEINRFFMRWHSQLQVQIDKFHSPPDTIDLENPGERVLCGLRGAHGNAMCGLIFFLGSTGEPEAGRVDKKCSYGFHSALGFSDKDIRNIGDTSFRMVRIPNRPIPDLYDIMLRFDLPRGKKSAKRFYDNFSEKVKNWTVSHRPFEGFYWGSLQNVPVEPSEDDEPNVPDPTESSESSDVTNLSQMSGSEDLSGIPMRPRERTACERRFAELQAQASRQRALTEARAARSREMAEDQADRERTRAEVRAADLERHTKAKADRERRHAAQAARERAELPEAQAARETRLAETQGDHEERYYEADDEDEESQTESGRTLVPEEGDSEDPPRRDITRLAPECLRRGGKI</sequence>
<gene>
    <name evidence="3" type="ORF">SLS63_011845</name>
</gene>
<evidence type="ECO:0000256" key="1">
    <source>
        <dbReference type="SAM" id="Coils"/>
    </source>
</evidence>
<evidence type="ECO:0000256" key="2">
    <source>
        <dbReference type="SAM" id="MobiDB-lite"/>
    </source>
</evidence>
<feature type="region of interest" description="Disordered" evidence="2">
    <location>
        <begin position="1"/>
        <end position="30"/>
    </location>
</feature>
<protein>
    <submittedName>
        <fullName evidence="3">Uncharacterized protein</fullName>
    </submittedName>
</protein>
<feature type="compositionally biased region" description="Basic and acidic residues" evidence="2">
    <location>
        <begin position="315"/>
        <end position="395"/>
    </location>
</feature>
<dbReference type="Proteomes" id="UP001430848">
    <property type="component" value="Unassembled WGS sequence"/>
</dbReference>
<keyword evidence="4" id="KW-1185">Reference proteome</keyword>
<accession>A0ABR1NSZ9</accession>
<evidence type="ECO:0000313" key="3">
    <source>
        <dbReference type="EMBL" id="KAK7714041.1"/>
    </source>
</evidence>
<dbReference type="EMBL" id="JAKNSF020000119">
    <property type="protein sequence ID" value="KAK7714041.1"/>
    <property type="molecule type" value="Genomic_DNA"/>
</dbReference>
<organism evidence="3 4">
    <name type="scientific">Diaporthe eres</name>
    <name type="common">Phomopsis oblonga</name>
    <dbReference type="NCBI Taxonomy" id="83184"/>
    <lineage>
        <taxon>Eukaryota</taxon>
        <taxon>Fungi</taxon>
        <taxon>Dikarya</taxon>
        <taxon>Ascomycota</taxon>
        <taxon>Pezizomycotina</taxon>
        <taxon>Sordariomycetes</taxon>
        <taxon>Sordariomycetidae</taxon>
        <taxon>Diaporthales</taxon>
        <taxon>Diaporthaceae</taxon>
        <taxon>Diaporthe</taxon>
        <taxon>Diaporthe eres species complex</taxon>
    </lineage>
</organism>
<evidence type="ECO:0000313" key="4">
    <source>
        <dbReference type="Proteomes" id="UP001430848"/>
    </source>
</evidence>
<feature type="region of interest" description="Disordered" evidence="2">
    <location>
        <begin position="250"/>
        <end position="292"/>
    </location>
</feature>